<evidence type="ECO:0000313" key="2">
    <source>
        <dbReference type="EMBL" id="MFD1883855.1"/>
    </source>
</evidence>
<dbReference type="Proteomes" id="UP001597213">
    <property type="component" value="Unassembled WGS sequence"/>
</dbReference>
<dbReference type="InterPro" id="IPR013216">
    <property type="entry name" value="Methyltransf_11"/>
</dbReference>
<dbReference type="EC" id="2.1.1.222" evidence="2"/>
<dbReference type="EMBL" id="JBHUEN010000053">
    <property type="protein sequence ID" value="MFD1883855.1"/>
    <property type="molecule type" value="Genomic_DNA"/>
</dbReference>
<dbReference type="RefSeq" id="WP_379145525.1">
    <property type="nucleotide sequence ID" value="NZ_JBHUEN010000053.1"/>
</dbReference>
<evidence type="ECO:0000259" key="1">
    <source>
        <dbReference type="Pfam" id="PF08241"/>
    </source>
</evidence>
<reference evidence="3" key="1">
    <citation type="journal article" date="2019" name="Int. J. Syst. Evol. Microbiol.">
        <title>The Global Catalogue of Microorganisms (GCM) 10K type strain sequencing project: providing services to taxonomists for standard genome sequencing and annotation.</title>
        <authorList>
            <consortium name="The Broad Institute Genomics Platform"/>
            <consortium name="The Broad Institute Genome Sequencing Center for Infectious Disease"/>
            <person name="Wu L."/>
            <person name="Ma J."/>
        </authorList>
    </citation>
    <scope>NUCLEOTIDE SEQUENCE [LARGE SCALE GENOMIC DNA]</scope>
    <source>
        <strain evidence="3">CCUG 56029</strain>
    </source>
</reference>
<dbReference type="InterPro" id="IPR029063">
    <property type="entry name" value="SAM-dependent_MTases_sf"/>
</dbReference>
<sequence length="186" mass="21284">MTSLNRIVMQKTSRAWFAELTPKRLDVLEISGNWGASLGFRSHESVSYPAFDICQGPLRDAGDKVRKFDLVMANQVWEHLDRPYAATRNVWKMLRRGGYFWVAVPFFIPFHAAPNDCSRWTARGLGNLLIECGFEPDEIRAAQWGNRASAARNLETPWPPRFDADTDDLDDDPEFPLVSWAIARRV</sequence>
<dbReference type="GO" id="GO:0102208">
    <property type="term" value="F:2-polyprenyl-6-hydroxyphenol methylase activity"/>
    <property type="evidence" value="ECO:0007669"/>
    <property type="project" value="UniProtKB-EC"/>
</dbReference>
<comment type="caution">
    <text evidence="2">The sequence shown here is derived from an EMBL/GenBank/DDBJ whole genome shotgun (WGS) entry which is preliminary data.</text>
</comment>
<proteinExistence type="predicted"/>
<dbReference type="Pfam" id="PF08241">
    <property type="entry name" value="Methyltransf_11"/>
    <property type="match status" value="1"/>
</dbReference>
<evidence type="ECO:0000313" key="3">
    <source>
        <dbReference type="Proteomes" id="UP001597213"/>
    </source>
</evidence>
<keyword evidence="3" id="KW-1185">Reference proteome</keyword>
<name>A0ABW4RCL2_9RHOB</name>
<organism evidence="2 3">
    <name type="scientific">Paracoccus pacificus</name>
    <dbReference type="NCBI Taxonomy" id="1463598"/>
    <lineage>
        <taxon>Bacteria</taxon>
        <taxon>Pseudomonadati</taxon>
        <taxon>Pseudomonadota</taxon>
        <taxon>Alphaproteobacteria</taxon>
        <taxon>Rhodobacterales</taxon>
        <taxon>Paracoccaceae</taxon>
        <taxon>Paracoccus</taxon>
    </lineage>
</organism>
<dbReference type="GO" id="GO:0061542">
    <property type="term" value="F:3-demethylubiquinol 3-O-methyltransferase activity"/>
    <property type="evidence" value="ECO:0007669"/>
    <property type="project" value="UniProtKB-EC"/>
</dbReference>
<dbReference type="GO" id="GO:0032259">
    <property type="term" value="P:methylation"/>
    <property type="evidence" value="ECO:0007669"/>
    <property type="project" value="UniProtKB-KW"/>
</dbReference>
<feature type="domain" description="Methyltransferase type 11" evidence="1">
    <location>
        <begin position="48"/>
        <end position="101"/>
    </location>
</feature>
<dbReference type="Gene3D" id="3.40.50.150">
    <property type="entry name" value="Vaccinia Virus protein VP39"/>
    <property type="match status" value="1"/>
</dbReference>
<keyword evidence="2" id="KW-0489">Methyltransferase</keyword>
<dbReference type="SUPFAM" id="SSF53335">
    <property type="entry name" value="S-adenosyl-L-methionine-dependent methyltransferases"/>
    <property type="match status" value="1"/>
</dbReference>
<dbReference type="EC" id="2.1.1.64" evidence="2"/>
<accession>A0ABW4RCL2</accession>
<gene>
    <name evidence="2" type="ORF">ACFSCT_19260</name>
</gene>
<keyword evidence="2" id="KW-0808">Transferase</keyword>
<protein>
    <submittedName>
        <fullName evidence="2">Class I SAM-dependent methyltransferase</fullName>
        <ecNumber evidence="2">2.1.1.222</ecNumber>
        <ecNumber evidence="2">2.1.1.64</ecNumber>
    </submittedName>
</protein>